<dbReference type="EMBL" id="BJXX01000024">
    <property type="protein sequence ID" value="GEN33136.1"/>
    <property type="molecule type" value="Genomic_DNA"/>
</dbReference>
<gene>
    <name evidence="11" type="ORF">ADA01nite_05960</name>
</gene>
<dbReference type="NCBIfam" id="TIGR00229">
    <property type="entry name" value="sensory_box"/>
    <property type="match status" value="1"/>
</dbReference>
<dbReference type="SUPFAM" id="SSF55874">
    <property type="entry name" value="ATPase domain of HSP90 chaperone/DNA topoisomerase II/histidine kinase"/>
    <property type="match status" value="1"/>
</dbReference>
<protein>
    <recommendedName>
        <fullName evidence="7">Sensor histidine kinase</fullName>
        <ecNumber evidence="7">2.7.13.3</ecNumber>
    </recommendedName>
</protein>
<dbReference type="InterPro" id="IPR017203">
    <property type="entry name" value="Sig_transdc_His_kinase_NreB"/>
</dbReference>
<dbReference type="SUPFAM" id="SSF55785">
    <property type="entry name" value="PYP-like sensor domain (PAS domain)"/>
    <property type="match status" value="1"/>
</dbReference>
<keyword evidence="3 7" id="KW-0547">Nucleotide-binding</keyword>
<reference evidence="11 12" key="1">
    <citation type="submission" date="2019-07" db="EMBL/GenBank/DDBJ databases">
        <title>Whole genome shotgun sequence of Aneurinibacillus danicus NBRC 102444.</title>
        <authorList>
            <person name="Hosoyama A."/>
            <person name="Uohara A."/>
            <person name="Ohji S."/>
            <person name="Ichikawa N."/>
        </authorList>
    </citation>
    <scope>NUCLEOTIDE SEQUENCE [LARGE SCALE GENOMIC DNA]</scope>
    <source>
        <strain evidence="11 12">NBRC 102444</strain>
    </source>
</reference>
<dbReference type="GO" id="GO:0046983">
    <property type="term" value="F:protein dimerization activity"/>
    <property type="evidence" value="ECO:0007669"/>
    <property type="project" value="InterPro"/>
</dbReference>
<keyword evidence="8" id="KW-0597">Phosphoprotein</keyword>
<dbReference type="GO" id="GO:0005506">
    <property type="term" value="F:iron ion binding"/>
    <property type="evidence" value="ECO:0007669"/>
    <property type="project" value="InterPro"/>
</dbReference>
<keyword evidence="6 7" id="KW-0902">Two-component regulatory system</keyword>
<evidence type="ECO:0000259" key="10">
    <source>
        <dbReference type="PROSITE" id="PS50112"/>
    </source>
</evidence>
<evidence type="ECO:0000256" key="1">
    <source>
        <dbReference type="ARBA" id="ARBA00000085"/>
    </source>
</evidence>
<organism evidence="11 12">
    <name type="scientific">Aneurinibacillus danicus</name>
    <dbReference type="NCBI Taxonomy" id="267746"/>
    <lineage>
        <taxon>Bacteria</taxon>
        <taxon>Bacillati</taxon>
        <taxon>Bacillota</taxon>
        <taxon>Bacilli</taxon>
        <taxon>Bacillales</taxon>
        <taxon>Paenibacillaceae</taxon>
        <taxon>Aneurinibacillus group</taxon>
        <taxon>Aneurinibacillus</taxon>
    </lineage>
</organism>
<dbReference type="GO" id="GO:0005524">
    <property type="term" value="F:ATP binding"/>
    <property type="evidence" value="ECO:0007669"/>
    <property type="project" value="UniProtKB-KW"/>
</dbReference>
<dbReference type="InterPro" id="IPR003594">
    <property type="entry name" value="HATPase_dom"/>
</dbReference>
<comment type="catalytic activity">
    <reaction evidence="1 7">
        <text>ATP + protein L-histidine = ADP + protein N-phospho-L-histidine.</text>
        <dbReference type="EC" id="2.7.13.3"/>
    </reaction>
</comment>
<dbReference type="AlphaFoldDB" id="A0A511V2J5"/>
<evidence type="ECO:0000256" key="7">
    <source>
        <dbReference type="PIRNR" id="PIRNR037432"/>
    </source>
</evidence>
<dbReference type="CDD" id="cd16917">
    <property type="entry name" value="HATPase_UhpB-NarQ-NarX-like"/>
    <property type="match status" value="1"/>
</dbReference>
<evidence type="ECO:0000256" key="2">
    <source>
        <dbReference type="ARBA" id="ARBA00022679"/>
    </source>
</evidence>
<dbReference type="PROSITE" id="PS50112">
    <property type="entry name" value="PAS"/>
    <property type="match status" value="1"/>
</dbReference>
<dbReference type="Gene3D" id="3.30.450.20">
    <property type="entry name" value="PAS domain"/>
    <property type="match status" value="1"/>
</dbReference>
<accession>A0A511V2J5</accession>
<proteinExistence type="predicted"/>
<keyword evidence="5 7" id="KW-0067">ATP-binding</keyword>
<dbReference type="Pfam" id="PF07730">
    <property type="entry name" value="HisKA_3"/>
    <property type="match status" value="1"/>
</dbReference>
<dbReference type="Gene3D" id="1.20.5.1930">
    <property type="match status" value="1"/>
</dbReference>
<dbReference type="OrthoDB" id="9760839at2"/>
<evidence type="ECO:0000256" key="5">
    <source>
        <dbReference type="ARBA" id="ARBA00022840"/>
    </source>
</evidence>
<dbReference type="InterPro" id="IPR050482">
    <property type="entry name" value="Sensor_HK_TwoCompSys"/>
</dbReference>
<keyword evidence="4 7" id="KW-0418">Kinase</keyword>
<evidence type="ECO:0000256" key="6">
    <source>
        <dbReference type="ARBA" id="ARBA00023012"/>
    </source>
</evidence>
<dbReference type="InterPro" id="IPR005467">
    <property type="entry name" value="His_kinase_dom"/>
</dbReference>
<dbReference type="GO" id="GO:0005737">
    <property type="term" value="C:cytoplasm"/>
    <property type="evidence" value="ECO:0007669"/>
    <property type="project" value="InterPro"/>
</dbReference>
<dbReference type="SMART" id="SM00387">
    <property type="entry name" value="HATPase_c"/>
    <property type="match status" value="1"/>
</dbReference>
<evidence type="ECO:0000259" key="9">
    <source>
        <dbReference type="PROSITE" id="PS50109"/>
    </source>
</evidence>
<dbReference type="Gene3D" id="3.30.565.10">
    <property type="entry name" value="Histidine kinase-like ATPase, C-terminal domain"/>
    <property type="match status" value="1"/>
</dbReference>
<evidence type="ECO:0000256" key="3">
    <source>
        <dbReference type="ARBA" id="ARBA00022741"/>
    </source>
</evidence>
<feature type="domain" description="Histidine kinase" evidence="9">
    <location>
        <begin position="142"/>
        <end position="334"/>
    </location>
</feature>
<keyword evidence="12" id="KW-1185">Reference proteome</keyword>
<dbReference type="PROSITE" id="PS50109">
    <property type="entry name" value="HIS_KIN"/>
    <property type="match status" value="1"/>
</dbReference>
<comment type="caution">
    <text evidence="11">The sequence shown here is derived from an EMBL/GenBank/DDBJ whole genome shotgun (WGS) entry which is preliminary data.</text>
</comment>
<dbReference type="Proteomes" id="UP000321157">
    <property type="component" value="Unassembled WGS sequence"/>
</dbReference>
<keyword evidence="2 7" id="KW-0808">Transferase</keyword>
<dbReference type="RefSeq" id="WP_146808434.1">
    <property type="nucleotide sequence ID" value="NZ_BJXX01000024.1"/>
</dbReference>
<evidence type="ECO:0000313" key="11">
    <source>
        <dbReference type="EMBL" id="GEN33136.1"/>
    </source>
</evidence>
<dbReference type="GO" id="GO:0000155">
    <property type="term" value="F:phosphorelay sensor kinase activity"/>
    <property type="evidence" value="ECO:0007669"/>
    <property type="project" value="InterPro"/>
</dbReference>
<evidence type="ECO:0000256" key="4">
    <source>
        <dbReference type="ARBA" id="ARBA00022777"/>
    </source>
</evidence>
<evidence type="ECO:0000313" key="12">
    <source>
        <dbReference type="Proteomes" id="UP000321157"/>
    </source>
</evidence>
<name>A0A511V2J5_9BACL</name>
<dbReference type="GO" id="GO:0016020">
    <property type="term" value="C:membrane"/>
    <property type="evidence" value="ECO:0007669"/>
    <property type="project" value="InterPro"/>
</dbReference>
<dbReference type="Pfam" id="PF13188">
    <property type="entry name" value="PAS_8"/>
    <property type="match status" value="1"/>
</dbReference>
<dbReference type="InterPro" id="IPR036890">
    <property type="entry name" value="HATPase_C_sf"/>
</dbReference>
<dbReference type="PANTHER" id="PTHR24421">
    <property type="entry name" value="NITRATE/NITRITE SENSOR PROTEIN NARX-RELATED"/>
    <property type="match status" value="1"/>
</dbReference>
<dbReference type="InterPro" id="IPR000014">
    <property type="entry name" value="PAS"/>
</dbReference>
<dbReference type="InterPro" id="IPR035965">
    <property type="entry name" value="PAS-like_dom_sf"/>
</dbReference>
<dbReference type="PIRSF" id="PIRSF037432">
    <property type="entry name" value="STHK_NreB"/>
    <property type="match status" value="1"/>
</dbReference>
<sequence>MQQSYLRQIYEHIQDGIIIMDHERIILEMNPSSQRMTGWRIGDKVPYCSYCQTRQLAPSENRCYLISREEVPYFLSEMPTYQGETLDVEMSTALIYQDEESERRHYLLVLRDQRLKKKEEEARISKLIIQKLIEAQESEHKRLAQELHDGVGQSLYSISVALQAIEMHVKDQKLHNYIEEVRRELEKAMHDVKSYSHQLRPQSLDQLGLVPTVRALLESLKRNLPGINFMFETNVERRFLSVVEINLYRVIQEALHNILKYANASSVTVCLEEGHGELRLFIHDNGSGFDIGQVEEGLGLKHMEERIHQISGTFSLYSKPKQGTIIRVSVPVPEVESDDQGHGS</sequence>
<evidence type="ECO:0000256" key="8">
    <source>
        <dbReference type="PIRSR" id="PIRSR037432-51"/>
    </source>
</evidence>
<dbReference type="Pfam" id="PF02518">
    <property type="entry name" value="HATPase_c"/>
    <property type="match status" value="1"/>
</dbReference>
<feature type="modified residue" description="Phosphohistidine; by autocatalysis" evidence="8">
    <location>
        <position position="148"/>
    </location>
</feature>
<comment type="PTM">
    <text evidence="8">Autophosphorylated.</text>
</comment>
<dbReference type="EC" id="2.7.13.3" evidence="7"/>
<feature type="domain" description="PAS" evidence="10">
    <location>
        <begin position="2"/>
        <end position="39"/>
    </location>
</feature>
<dbReference type="InterPro" id="IPR011712">
    <property type="entry name" value="Sig_transdc_His_kin_sub3_dim/P"/>
</dbReference>